<dbReference type="EMBL" id="CP029191">
    <property type="protein sequence ID" value="QES43445.1"/>
    <property type="molecule type" value="Genomic_DNA"/>
</dbReference>
<feature type="chain" id="PRO_5024967066" description="Secreted protein" evidence="1">
    <location>
        <begin position="35"/>
        <end position="134"/>
    </location>
</feature>
<accession>A0A5P2CKX8</accession>
<organism evidence="2 3">
    <name type="scientific">Streptomyces venezuelae</name>
    <dbReference type="NCBI Taxonomy" id="54571"/>
    <lineage>
        <taxon>Bacteria</taxon>
        <taxon>Bacillati</taxon>
        <taxon>Actinomycetota</taxon>
        <taxon>Actinomycetes</taxon>
        <taxon>Kitasatosporales</taxon>
        <taxon>Streptomycetaceae</taxon>
        <taxon>Streptomyces</taxon>
    </lineage>
</organism>
<name>A0A5P2CKX8_STRVZ</name>
<sequence>MMGHPMARSTFTRAAVIGAAAATLFAVSSGPALAADVRVSDKTIKLPDGRGYMKFIDDGDVFEICDTKADGNGVTGTLKKQYVAGNISTLWTDGDGGDNGCDKHPYNVGNDGWYQMTLKWNGGGATVTSEWFNE</sequence>
<feature type="signal peptide" evidence="1">
    <location>
        <begin position="1"/>
        <end position="34"/>
    </location>
</feature>
<evidence type="ECO:0008006" key="4">
    <source>
        <dbReference type="Google" id="ProtNLM"/>
    </source>
</evidence>
<evidence type="ECO:0000256" key="1">
    <source>
        <dbReference type="SAM" id="SignalP"/>
    </source>
</evidence>
<dbReference type="Proteomes" id="UP000324015">
    <property type="component" value="Chromosome"/>
</dbReference>
<proteinExistence type="predicted"/>
<protein>
    <recommendedName>
        <fullName evidence="4">Secreted protein</fullName>
    </recommendedName>
</protein>
<evidence type="ECO:0000313" key="3">
    <source>
        <dbReference type="Proteomes" id="UP000324015"/>
    </source>
</evidence>
<gene>
    <name evidence="2" type="ORF">DEJ49_22845</name>
</gene>
<keyword evidence="1" id="KW-0732">Signal</keyword>
<dbReference type="AlphaFoldDB" id="A0A5P2CKX8"/>
<reference evidence="2 3" key="1">
    <citation type="submission" date="2018-05" db="EMBL/GenBank/DDBJ databases">
        <title>Streptomyces venezuelae.</title>
        <authorList>
            <person name="Kim W."/>
            <person name="Lee N."/>
            <person name="Cho B.-K."/>
        </authorList>
    </citation>
    <scope>NUCLEOTIDE SEQUENCE [LARGE SCALE GENOMIC DNA]</scope>
    <source>
        <strain evidence="2 3">ATCC 14585</strain>
    </source>
</reference>
<evidence type="ECO:0000313" key="2">
    <source>
        <dbReference type="EMBL" id="QES43445.1"/>
    </source>
</evidence>